<name>A0ABQ3G1E3_9BURK</name>
<dbReference type="NCBIfam" id="NF033674">
    <property type="entry name" value="stress_OB_fold"/>
    <property type="match status" value="1"/>
</dbReference>
<feature type="chain" id="PRO_5045517490" evidence="3">
    <location>
        <begin position="23"/>
        <end position="139"/>
    </location>
</feature>
<keyword evidence="1 3" id="KW-0732">Signal</keyword>
<gene>
    <name evidence="4" type="primary">ygiW</name>
    <name evidence="4" type="ORF">GCM10007320_20310</name>
</gene>
<keyword evidence="5" id="KW-1185">Reference proteome</keyword>
<protein>
    <submittedName>
        <fullName evidence="4">TIGR00156 family protein</fullName>
    </submittedName>
</protein>
<dbReference type="InterPro" id="IPR036700">
    <property type="entry name" value="BOBF_sf"/>
</dbReference>
<sequence length="139" mass="14754">MRHSLTAAALAAMLLAVGAAQAQPAAGYTGPSTAAQPARAGQHGSYGGPSSVPLVTVKQLLETGKDEQHARLQGRIVSHDGGDKYTFADDSGRITVEIDDDRFPPGQTIGAEQRVELVGEFDKGLRKREFEVDRITLVN</sequence>
<evidence type="ECO:0000256" key="3">
    <source>
        <dbReference type="SAM" id="SignalP"/>
    </source>
</evidence>
<dbReference type="RefSeq" id="WP_189686810.1">
    <property type="nucleotide sequence ID" value="NZ_BMYK01000004.1"/>
</dbReference>
<comment type="caution">
    <text evidence="4">The sequence shown here is derived from an EMBL/GenBank/DDBJ whole genome shotgun (WGS) entry which is preliminary data.</text>
</comment>
<evidence type="ECO:0000256" key="1">
    <source>
        <dbReference type="ARBA" id="ARBA00022729"/>
    </source>
</evidence>
<dbReference type="Proteomes" id="UP000626210">
    <property type="component" value="Unassembled WGS sequence"/>
</dbReference>
<organism evidence="4 5">
    <name type="scientific">Pseudorhodoferax aquiterrae</name>
    <dbReference type="NCBI Taxonomy" id="747304"/>
    <lineage>
        <taxon>Bacteria</taxon>
        <taxon>Pseudomonadati</taxon>
        <taxon>Pseudomonadota</taxon>
        <taxon>Betaproteobacteria</taxon>
        <taxon>Burkholderiales</taxon>
        <taxon>Comamonadaceae</taxon>
    </lineage>
</organism>
<dbReference type="PANTHER" id="PTHR36571:SF1">
    <property type="entry name" value="PROTEIN YGIW"/>
    <property type="match status" value="1"/>
</dbReference>
<reference evidence="5" key="1">
    <citation type="journal article" date="2019" name="Int. J. Syst. Evol. Microbiol.">
        <title>The Global Catalogue of Microorganisms (GCM) 10K type strain sequencing project: providing services to taxonomists for standard genome sequencing and annotation.</title>
        <authorList>
            <consortium name="The Broad Institute Genomics Platform"/>
            <consortium name="The Broad Institute Genome Sequencing Center for Infectious Disease"/>
            <person name="Wu L."/>
            <person name="Ma J."/>
        </authorList>
    </citation>
    <scope>NUCLEOTIDE SEQUENCE [LARGE SCALE GENOMIC DNA]</scope>
    <source>
        <strain evidence="5">KCTC 23314</strain>
    </source>
</reference>
<proteinExistence type="predicted"/>
<dbReference type="Gene3D" id="2.40.50.200">
    <property type="entry name" value="Bacterial OB-fold"/>
    <property type="match status" value="1"/>
</dbReference>
<dbReference type="InterPro" id="IPR005220">
    <property type="entry name" value="CarO-like"/>
</dbReference>
<accession>A0ABQ3G1E3</accession>
<evidence type="ECO:0000313" key="4">
    <source>
        <dbReference type="EMBL" id="GHC79203.1"/>
    </source>
</evidence>
<evidence type="ECO:0000256" key="2">
    <source>
        <dbReference type="SAM" id="MobiDB-lite"/>
    </source>
</evidence>
<feature type="region of interest" description="Disordered" evidence="2">
    <location>
        <begin position="25"/>
        <end position="51"/>
    </location>
</feature>
<dbReference type="EMBL" id="BMYK01000004">
    <property type="protein sequence ID" value="GHC79203.1"/>
    <property type="molecule type" value="Genomic_DNA"/>
</dbReference>
<dbReference type="SUPFAM" id="SSF101756">
    <property type="entry name" value="Hypothetical protein YgiW"/>
    <property type="match status" value="1"/>
</dbReference>
<dbReference type="Pfam" id="PF04076">
    <property type="entry name" value="BOF"/>
    <property type="match status" value="1"/>
</dbReference>
<dbReference type="PANTHER" id="PTHR36571">
    <property type="entry name" value="PROTEIN YGIW"/>
    <property type="match status" value="1"/>
</dbReference>
<feature type="signal peptide" evidence="3">
    <location>
        <begin position="1"/>
        <end position="22"/>
    </location>
</feature>
<evidence type="ECO:0000313" key="5">
    <source>
        <dbReference type="Proteomes" id="UP000626210"/>
    </source>
</evidence>